<dbReference type="EMBL" id="CAJOBP010080583">
    <property type="protein sequence ID" value="CAF4913495.1"/>
    <property type="molecule type" value="Genomic_DNA"/>
</dbReference>
<comment type="caution">
    <text evidence="2">The sequence shown here is derived from an EMBL/GenBank/DDBJ whole genome shotgun (WGS) entry which is preliminary data.</text>
</comment>
<protein>
    <submittedName>
        <fullName evidence="2">Uncharacterized protein</fullName>
    </submittedName>
</protein>
<dbReference type="AlphaFoldDB" id="A0A821VXN0"/>
<sequence>MNIPPEQPQPPTLISLHRSRHNRRTATARRHRNKKRNDTHRSHRYRYY</sequence>
<dbReference type="Proteomes" id="UP000663873">
    <property type="component" value="Unassembled WGS sequence"/>
</dbReference>
<keyword evidence="3" id="KW-1185">Reference proteome</keyword>
<gene>
    <name evidence="2" type="ORF">UJA718_LOCUS46079</name>
</gene>
<feature type="non-terminal residue" evidence="2">
    <location>
        <position position="48"/>
    </location>
</feature>
<feature type="region of interest" description="Disordered" evidence="1">
    <location>
        <begin position="1"/>
        <end position="48"/>
    </location>
</feature>
<feature type="compositionally biased region" description="Pro residues" evidence="1">
    <location>
        <begin position="1"/>
        <end position="11"/>
    </location>
</feature>
<evidence type="ECO:0000256" key="1">
    <source>
        <dbReference type="SAM" id="MobiDB-lite"/>
    </source>
</evidence>
<name>A0A821VXN0_9BILA</name>
<feature type="compositionally biased region" description="Basic residues" evidence="1">
    <location>
        <begin position="17"/>
        <end position="48"/>
    </location>
</feature>
<organism evidence="2 3">
    <name type="scientific">Rotaria socialis</name>
    <dbReference type="NCBI Taxonomy" id="392032"/>
    <lineage>
        <taxon>Eukaryota</taxon>
        <taxon>Metazoa</taxon>
        <taxon>Spiralia</taxon>
        <taxon>Gnathifera</taxon>
        <taxon>Rotifera</taxon>
        <taxon>Eurotatoria</taxon>
        <taxon>Bdelloidea</taxon>
        <taxon>Philodinida</taxon>
        <taxon>Philodinidae</taxon>
        <taxon>Rotaria</taxon>
    </lineage>
</organism>
<evidence type="ECO:0000313" key="3">
    <source>
        <dbReference type="Proteomes" id="UP000663873"/>
    </source>
</evidence>
<proteinExistence type="predicted"/>
<accession>A0A821VXN0</accession>
<evidence type="ECO:0000313" key="2">
    <source>
        <dbReference type="EMBL" id="CAF4913495.1"/>
    </source>
</evidence>
<reference evidence="2" key="1">
    <citation type="submission" date="2021-02" db="EMBL/GenBank/DDBJ databases">
        <authorList>
            <person name="Nowell W R."/>
        </authorList>
    </citation>
    <scope>NUCLEOTIDE SEQUENCE</scope>
</reference>